<feature type="region of interest" description="Disordered" evidence="1">
    <location>
        <begin position="1"/>
        <end position="56"/>
    </location>
</feature>
<keyword evidence="3" id="KW-1185">Reference proteome</keyword>
<dbReference type="InterPro" id="IPR041078">
    <property type="entry name" value="Plavaka"/>
</dbReference>
<accession>A0AAD7A6Q0</accession>
<evidence type="ECO:0008006" key="4">
    <source>
        <dbReference type="Google" id="ProtNLM"/>
    </source>
</evidence>
<evidence type="ECO:0000256" key="1">
    <source>
        <dbReference type="SAM" id="MobiDB-lite"/>
    </source>
</evidence>
<dbReference type="Pfam" id="PF18759">
    <property type="entry name" value="Plavaka"/>
    <property type="match status" value="2"/>
</dbReference>
<dbReference type="AlphaFoldDB" id="A0AAD7A6Q0"/>
<feature type="compositionally biased region" description="Acidic residues" evidence="1">
    <location>
        <begin position="1"/>
        <end position="10"/>
    </location>
</feature>
<comment type="caution">
    <text evidence="2">The sequence shown here is derived from an EMBL/GenBank/DDBJ whole genome shotgun (WGS) entry which is preliminary data.</text>
</comment>
<gene>
    <name evidence="2" type="ORF">DFH08DRAFT_997521</name>
</gene>
<evidence type="ECO:0000313" key="3">
    <source>
        <dbReference type="Proteomes" id="UP001218218"/>
    </source>
</evidence>
<feature type="region of interest" description="Disordered" evidence="1">
    <location>
        <begin position="516"/>
        <end position="546"/>
    </location>
</feature>
<protein>
    <recommendedName>
        <fullName evidence="4">Transposase</fullName>
    </recommendedName>
</protein>
<reference evidence="2" key="1">
    <citation type="submission" date="2023-03" db="EMBL/GenBank/DDBJ databases">
        <title>Massive genome expansion in bonnet fungi (Mycena s.s.) driven by repeated elements and novel gene families across ecological guilds.</title>
        <authorList>
            <consortium name="Lawrence Berkeley National Laboratory"/>
            <person name="Harder C.B."/>
            <person name="Miyauchi S."/>
            <person name="Viragh M."/>
            <person name="Kuo A."/>
            <person name="Thoen E."/>
            <person name="Andreopoulos B."/>
            <person name="Lu D."/>
            <person name="Skrede I."/>
            <person name="Drula E."/>
            <person name="Henrissat B."/>
            <person name="Morin E."/>
            <person name="Kohler A."/>
            <person name="Barry K."/>
            <person name="LaButti K."/>
            <person name="Morin E."/>
            <person name="Salamov A."/>
            <person name="Lipzen A."/>
            <person name="Mereny Z."/>
            <person name="Hegedus B."/>
            <person name="Baldrian P."/>
            <person name="Stursova M."/>
            <person name="Weitz H."/>
            <person name="Taylor A."/>
            <person name="Grigoriev I.V."/>
            <person name="Nagy L.G."/>
            <person name="Martin F."/>
            <person name="Kauserud H."/>
        </authorList>
    </citation>
    <scope>NUCLEOTIDE SEQUENCE</scope>
    <source>
        <strain evidence="2">CBHHK002</strain>
    </source>
</reference>
<proteinExistence type="predicted"/>
<dbReference type="Proteomes" id="UP001218218">
    <property type="component" value="Unassembled WGS sequence"/>
</dbReference>
<feature type="compositionally biased region" description="Acidic residues" evidence="1">
    <location>
        <begin position="519"/>
        <end position="531"/>
    </location>
</feature>
<dbReference type="EMBL" id="JARIHO010000015">
    <property type="protein sequence ID" value="KAJ7350077.1"/>
    <property type="molecule type" value="Genomic_DNA"/>
</dbReference>
<organism evidence="2 3">
    <name type="scientific">Mycena albidolilacea</name>
    <dbReference type="NCBI Taxonomy" id="1033008"/>
    <lineage>
        <taxon>Eukaryota</taxon>
        <taxon>Fungi</taxon>
        <taxon>Dikarya</taxon>
        <taxon>Basidiomycota</taxon>
        <taxon>Agaricomycotina</taxon>
        <taxon>Agaricomycetes</taxon>
        <taxon>Agaricomycetidae</taxon>
        <taxon>Agaricales</taxon>
        <taxon>Marasmiineae</taxon>
        <taxon>Mycenaceae</taxon>
        <taxon>Mycena</taxon>
    </lineage>
</organism>
<sequence>MPSDDEEDDPMGTGDGDNFVYPARDETPPPPEPISRPRRPTVEEVPDEGDPENFSRFVEPYDNEELGRSLPGRPLRRGETLFHRMRARQEVDGTTKYFPFRDGEEWDLARWLSKNVSQTATEEYLALPITNLSFHNNRAFLQKVDQLPTGPDWTCKVVTAVGNRVDENDELMSKDLELWIRDPVECIKELMSDPAFREHMAYASERVYGTKEGTEESRIFDEMWTAEWWWKIQFSGDKTAWPVYLTIGNISKDIRQQCLVACCKENRCPRCLVGRKERGDNLVKTVWRDETKTLAILQDHKNGANPAAFETDGVRAVYKPFWADLPHTEIFASFTPDLLHQLHKGVFNDHFVSWCTKIVGKAELDARFKAMNAFAGLRHFKRGISSVSQWTGREHKEMQHVFLGVLAGAVTGQVLTVVKALIDFIYYAQLQSQTNRTLDALQEALDVFHTNKKVFVDLKIREHFNVSKIHALQHYVDPAYRASNRRDYTEQMALWLQRQEAIASRCAYLQWLEDRDPAESDDSGEDSDDEQEHAPAPHVRVHLPSTNLPTNSYKIAKFPAKENLTVGHLETVHGATAFIPALTSFLKLYFKSTPIAPGIYDRFDIFNQISVQLAPNRYLSTQNRSSRIRAIPATPPRGRSAGSPAAFDTVLVIEDPSQYVPSSGIAGHYRSIMQLAFVIFTPVCRKNYDAL</sequence>
<name>A0AAD7A6Q0_9AGAR</name>
<evidence type="ECO:0000313" key="2">
    <source>
        <dbReference type="EMBL" id="KAJ7350077.1"/>
    </source>
</evidence>